<dbReference type="EMBL" id="CAJPDS010000017">
    <property type="protein sequence ID" value="CAF9915976.1"/>
    <property type="molecule type" value="Genomic_DNA"/>
</dbReference>
<dbReference type="OrthoDB" id="2342176at2759"/>
<dbReference type="Proteomes" id="UP000664521">
    <property type="component" value="Unassembled WGS sequence"/>
</dbReference>
<evidence type="ECO:0000313" key="4">
    <source>
        <dbReference type="Proteomes" id="UP000664521"/>
    </source>
</evidence>
<evidence type="ECO:0000256" key="1">
    <source>
        <dbReference type="SAM" id="MobiDB-lite"/>
    </source>
</evidence>
<accession>A0A8H3F0H4</accession>
<dbReference type="PANTHER" id="PTHR36182">
    <property type="entry name" value="PROTEIN, PUTATIVE (AFU_ORTHOLOGUE AFUA_6G10930)-RELATED"/>
    <property type="match status" value="1"/>
</dbReference>
<feature type="region of interest" description="Disordered" evidence="1">
    <location>
        <begin position="228"/>
        <end position="283"/>
    </location>
</feature>
<protein>
    <recommendedName>
        <fullName evidence="5">Lytic polysaccharide monooxygenase</fullName>
    </recommendedName>
</protein>
<name>A0A8H3F0H4_9LECA</name>
<comment type="caution">
    <text evidence="3">The sequence shown here is derived from an EMBL/GenBank/DDBJ whole genome shotgun (WGS) entry which is preliminary data.</text>
</comment>
<reference evidence="3" key="1">
    <citation type="submission" date="2021-03" db="EMBL/GenBank/DDBJ databases">
        <authorList>
            <person name="Tagirdzhanova G."/>
        </authorList>
    </citation>
    <scope>NUCLEOTIDE SEQUENCE</scope>
</reference>
<organism evidence="3 4">
    <name type="scientific">Heterodermia speciosa</name>
    <dbReference type="NCBI Taxonomy" id="116794"/>
    <lineage>
        <taxon>Eukaryota</taxon>
        <taxon>Fungi</taxon>
        <taxon>Dikarya</taxon>
        <taxon>Ascomycota</taxon>
        <taxon>Pezizomycotina</taxon>
        <taxon>Lecanoromycetes</taxon>
        <taxon>OSLEUM clade</taxon>
        <taxon>Lecanoromycetidae</taxon>
        <taxon>Caliciales</taxon>
        <taxon>Physciaceae</taxon>
        <taxon>Heterodermia</taxon>
    </lineage>
</organism>
<sequence length="466" mass="45594">MRFNKALMALLGSGLASAHMIMKTPTPYGASSMTNGPLAADGSDYPCKQRPGVYDKGSASNTMAVGSPQTLSFTGSAVHGGGSCQLSLTKDLKPTKDTDFRVILSIEGGCPANTAGNLPPDEHGSGASTFQYSIPQDVAPGDYTLAWTWFNKLGNREMYMNCAPITVTGGSKKRNALAYDSEDNLFAKRDLSTLPKMFTANIQSVSGDCHTVKSSDLAFPDPGAVVQKKGNGTLVPPTGDCKAVSGTSSGAGAGPGSGSGSGSGAVSAAIPSTAPSGAAGEAQAASGSALPSVAASPSAASNGSVPTIGLDTHTILATAVPTPSAAGTAIPSAAGSVVPSAAGSVVPSAAGSVVPSAAGSAVPSAAGSVVPSAAGSVVPSAAASAIPSQPAAASPSGATSSQSCSAGSVVCSPDGSKYGICDNGRAIMQPVARGTKCSGGILVHAKRTTRFQDSPIRRRGGGMGAR</sequence>
<dbReference type="PANTHER" id="PTHR36182:SF2">
    <property type="entry name" value="LYTIC POLYSACCHARIDE MONOOXYGENASE"/>
    <property type="match status" value="1"/>
</dbReference>
<feature type="chain" id="PRO_5034888921" description="Lytic polysaccharide monooxygenase" evidence="2">
    <location>
        <begin position="19"/>
        <end position="466"/>
    </location>
</feature>
<keyword evidence="4" id="KW-1185">Reference proteome</keyword>
<feature type="compositionally biased region" description="Low complexity" evidence="1">
    <location>
        <begin position="264"/>
        <end position="283"/>
    </location>
</feature>
<feature type="compositionally biased region" description="Gly residues" evidence="1">
    <location>
        <begin position="249"/>
        <end position="263"/>
    </location>
</feature>
<keyword evidence="2" id="KW-0732">Signal</keyword>
<dbReference type="Gene3D" id="2.70.50.70">
    <property type="match status" value="1"/>
</dbReference>
<evidence type="ECO:0000256" key="2">
    <source>
        <dbReference type="SAM" id="SignalP"/>
    </source>
</evidence>
<dbReference type="AlphaFoldDB" id="A0A8H3F0H4"/>
<feature type="signal peptide" evidence="2">
    <location>
        <begin position="1"/>
        <end position="18"/>
    </location>
</feature>
<proteinExistence type="predicted"/>
<evidence type="ECO:0000313" key="3">
    <source>
        <dbReference type="EMBL" id="CAF9915976.1"/>
    </source>
</evidence>
<evidence type="ECO:0008006" key="5">
    <source>
        <dbReference type="Google" id="ProtNLM"/>
    </source>
</evidence>
<gene>
    <name evidence="3" type="ORF">HETSPECPRED_002697</name>
</gene>